<dbReference type="CDD" id="cd07211">
    <property type="entry name" value="Pat_PNPLA8"/>
    <property type="match status" value="1"/>
</dbReference>
<gene>
    <name evidence="10" type="ORF">Cgig2_019746</name>
</gene>
<feature type="region of interest" description="Disordered" evidence="8">
    <location>
        <begin position="1032"/>
        <end position="1058"/>
    </location>
</feature>
<feature type="compositionally biased region" description="Acidic residues" evidence="8">
    <location>
        <begin position="1258"/>
        <end position="1267"/>
    </location>
</feature>
<keyword evidence="2" id="KW-0677">Repeat</keyword>
<feature type="active site" description="Nucleophile" evidence="6">
    <location>
        <position position="592"/>
    </location>
</feature>
<dbReference type="GO" id="GO:0016042">
    <property type="term" value="P:lipid catabolic process"/>
    <property type="evidence" value="ECO:0007669"/>
    <property type="project" value="UniProtKB-UniRule"/>
</dbReference>
<keyword evidence="4 6" id="KW-0442">Lipid degradation</keyword>
<sequence length="1340" mass="147233">MSWGLGWKRPSEVFHLSLHFGKPPDDDESNSKQHQENGHGVGGGCGAPPDASPNGSPPDPARLGRKVEMDWTAGDDEDQVVLRVQSKLMVAMPPPEDAVLVEFKAEDDGDGDGGGGGGGVRMDMRVVRRRDPLTAIMLGKAAGSGQQSDGIGVLTRLLRCKVKADGGGGGGLGDNGVFSFAEHWNSVTALSLSGCGISVLPVEVTQLRSLEKLYLNNNRLSVLPPEVGELKNLKVLRVDNNQLVSVPVELRQCVGLVELSLEHNKLVRPLLDFRAMAELRVLRLFGNPLEFLPEILPLKKLRHLSLANIRIVADDNLKSVNVQIETETASYFGASRHKLSAFFSLIFRFSSCHHPLLASALAKIIQDQDNRVFVGKDENAVRQLISMISSDDRHVVEQACCALSSLAADVSVAMLLMKCDIMKPIETVLRSAVDEELISVLQVVEHLAFASDAVAQKMLSKDVWRSLKFLCAHKYSEVQRLALLAIGNLAFCLESRQKLITSESLRELLMRLTSTAEARVNKAAARALAILGENESLRRAVRARPVARQGLRILSMDGGGMKGLATVKILKEIEKGTGKRIHEMFDLICGTSTGGMLAVALGIKLMTLEKCEEIYKKLGKLVFAEPVLKDNEAATWREKLDQLYKSSSQRFRVAVHGAKHSADQFERLLKEMCADEDGNLLIDSAVKGIPKVFVVSTLVSVVPAQPFVFRNYQYPSGTPEKYLSPSESSAISQSGGASTSAPIGYKRSAFIGSCKHQVWQAIRASSAAPYYLDDYADDVNRWQDGAIVANNPTIFAIREAQLLWPDTKIDCLVSIGCGSVPTKVRKGGWLIWDTVPVLIESACSVERVEEALSTLLPMLPDIHYFRFNPVDDRCDMDLDETDPAGWLRLETATEEYIETNSEAFKSVCERLALPFQQDEGWSDAVKFQHLSKPNDENGASLGWRRHVLLVEASNSPDAGRVVHHARSLETLCSRNGIRLSVITGVSNSPKILSGTSFNSPFASPMFTGSFPSSPLVYSPDIAQRIGRVDLVPPLSLDGHQPGKSASSPPKSPSEPRELSLPVQSLLHKLQNSPQVGVVHLALQNDTTGAILSWQNDVFVVAEPGELADKFLQSVRFSLLSTIRGRKEMSKLNNISTIADLVAYRPYFQIGCIVHRYIGRQTQVMEDDREIGAYMFRRTVPLMHLVAEDVRWMVGAWRDRIVICTGRYGLVKPLIKAFLDSGAKAVICPAAEPPQMQSSTFHGSGDFDDLEKGKFELGEEDAEDEEAEPASPVSDWEDSDLDKGVETSKGFWDHEEEELSQFVCQLYESLFREGASVNAALQSTLASHRKLRYTCHLPSMP</sequence>
<evidence type="ECO:0000256" key="6">
    <source>
        <dbReference type="PROSITE-ProRule" id="PRU01161"/>
    </source>
</evidence>
<dbReference type="Proteomes" id="UP001153076">
    <property type="component" value="Unassembled WGS sequence"/>
</dbReference>
<feature type="region of interest" description="Disordered" evidence="8">
    <location>
        <begin position="17"/>
        <end position="64"/>
    </location>
</feature>
<dbReference type="Pfam" id="PF00514">
    <property type="entry name" value="Arm"/>
    <property type="match status" value="1"/>
</dbReference>
<evidence type="ECO:0000256" key="2">
    <source>
        <dbReference type="ARBA" id="ARBA00022737"/>
    </source>
</evidence>
<evidence type="ECO:0000256" key="1">
    <source>
        <dbReference type="ARBA" id="ARBA00022614"/>
    </source>
</evidence>
<dbReference type="InterPro" id="IPR045217">
    <property type="entry name" value="PNPLA8-like"/>
</dbReference>
<dbReference type="GO" id="GO:0006631">
    <property type="term" value="P:fatty acid metabolic process"/>
    <property type="evidence" value="ECO:0007669"/>
    <property type="project" value="TreeGrafter"/>
</dbReference>
<evidence type="ECO:0000313" key="10">
    <source>
        <dbReference type="EMBL" id="KAJ8446593.1"/>
    </source>
</evidence>
<dbReference type="Pfam" id="PF01734">
    <property type="entry name" value="Patatin"/>
    <property type="match status" value="1"/>
</dbReference>
<dbReference type="InterPro" id="IPR000225">
    <property type="entry name" value="Armadillo"/>
</dbReference>
<dbReference type="GO" id="GO:0016020">
    <property type="term" value="C:membrane"/>
    <property type="evidence" value="ECO:0007669"/>
    <property type="project" value="TreeGrafter"/>
</dbReference>
<dbReference type="GO" id="GO:0004620">
    <property type="term" value="F:phospholipase activity"/>
    <property type="evidence" value="ECO:0007669"/>
    <property type="project" value="InterPro"/>
</dbReference>
<evidence type="ECO:0000256" key="3">
    <source>
        <dbReference type="ARBA" id="ARBA00022801"/>
    </source>
</evidence>
<feature type="active site" description="Proton acceptor" evidence="6">
    <location>
        <position position="784"/>
    </location>
</feature>
<organism evidence="10 11">
    <name type="scientific">Carnegiea gigantea</name>
    <dbReference type="NCBI Taxonomy" id="171969"/>
    <lineage>
        <taxon>Eukaryota</taxon>
        <taxon>Viridiplantae</taxon>
        <taxon>Streptophyta</taxon>
        <taxon>Embryophyta</taxon>
        <taxon>Tracheophyta</taxon>
        <taxon>Spermatophyta</taxon>
        <taxon>Magnoliopsida</taxon>
        <taxon>eudicotyledons</taxon>
        <taxon>Gunneridae</taxon>
        <taxon>Pentapetalae</taxon>
        <taxon>Caryophyllales</taxon>
        <taxon>Cactineae</taxon>
        <taxon>Cactaceae</taxon>
        <taxon>Cactoideae</taxon>
        <taxon>Echinocereeae</taxon>
        <taxon>Carnegiea</taxon>
    </lineage>
</organism>
<keyword evidence="3 6" id="KW-0378">Hydrolase</keyword>
<dbReference type="SMART" id="SM00369">
    <property type="entry name" value="LRR_TYP"/>
    <property type="match status" value="3"/>
</dbReference>
<feature type="domain" description="PNPLA" evidence="9">
    <location>
        <begin position="554"/>
        <end position="797"/>
    </location>
</feature>
<dbReference type="EMBL" id="JAKOGI010000052">
    <property type="protein sequence ID" value="KAJ8446593.1"/>
    <property type="molecule type" value="Genomic_DNA"/>
</dbReference>
<dbReference type="PROSITE" id="PS51450">
    <property type="entry name" value="LRR"/>
    <property type="match status" value="1"/>
</dbReference>
<evidence type="ECO:0000256" key="5">
    <source>
        <dbReference type="ARBA" id="ARBA00023098"/>
    </source>
</evidence>
<comment type="function">
    <text evidence="7">Lipolytic acyl hydrolase (LAH).</text>
</comment>
<comment type="domain">
    <text evidence="7">The nitrogen atoms of the two glycine residues in the GGXR motif define the oxyanion hole, and stabilize the oxyanion that forms during the nucleophilic attack by the catalytic serine during substrate cleavage.</text>
</comment>
<protein>
    <recommendedName>
        <fullName evidence="7">Patatin</fullName>
        <ecNumber evidence="7">3.1.1.-</ecNumber>
    </recommendedName>
</protein>
<evidence type="ECO:0000256" key="4">
    <source>
        <dbReference type="ARBA" id="ARBA00022963"/>
    </source>
</evidence>
<keyword evidence="5 6" id="KW-0443">Lipid metabolism</keyword>
<proteinExistence type="inferred from homology"/>
<dbReference type="Gene3D" id="3.80.10.10">
    <property type="entry name" value="Ribonuclease Inhibitor"/>
    <property type="match status" value="1"/>
</dbReference>
<dbReference type="EC" id="3.1.1.-" evidence="7"/>
<dbReference type="InterPro" id="IPR032675">
    <property type="entry name" value="LRR_dom_sf"/>
</dbReference>
<accession>A0A9Q1QL25</accession>
<name>A0A9Q1QL25_9CARY</name>
<keyword evidence="1" id="KW-0433">Leucine-rich repeat</keyword>
<dbReference type="Pfam" id="PF13855">
    <property type="entry name" value="LRR_8"/>
    <property type="match status" value="1"/>
</dbReference>
<feature type="short sequence motif" description="DGA/G" evidence="6">
    <location>
        <begin position="784"/>
        <end position="786"/>
    </location>
</feature>
<feature type="region of interest" description="Disordered" evidence="8">
    <location>
        <begin position="1258"/>
        <end position="1281"/>
    </location>
</feature>
<dbReference type="InterPro" id="IPR011989">
    <property type="entry name" value="ARM-like"/>
</dbReference>
<evidence type="ECO:0000313" key="11">
    <source>
        <dbReference type="Proteomes" id="UP001153076"/>
    </source>
</evidence>
<dbReference type="InterPro" id="IPR016035">
    <property type="entry name" value="Acyl_Trfase/lysoPLipase"/>
</dbReference>
<keyword evidence="11" id="KW-1185">Reference proteome</keyword>
<dbReference type="Gene3D" id="1.25.10.10">
    <property type="entry name" value="Leucine-rich Repeat Variant"/>
    <property type="match status" value="1"/>
</dbReference>
<dbReference type="Gene3D" id="3.40.1090.10">
    <property type="entry name" value="Cytosolic phospholipase A2 catalytic domain"/>
    <property type="match status" value="1"/>
</dbReference>
<comment type="similarity">
    <text evidence="7">Belongs to the patatin family.</text>
</comment>
<feature type="short sequence motif" description="GXGXXG" evidence="6">
    <location>
        <begin position="558"/>
        <end position="563"/>
    </location>
</feature>
<dbReference type="SUPFAM" id="SSF48371">
    <property type="entry name" value="ARM repeat"/>
    <property type="match status" value="1"/>
</dbReference>
<feature type="short sequence motif" description="GXSXG" evidence="6">
    <location>
        <begin position="590"/>
        <end position="594"/>
    </location>
</feature>
<dbReference type="PANTHER" id="PTHR24185">
    <property type="entry name" value="CALCIUM-INDEPENDENT PHOSPHOLIPASE A2-GAMMA"/>
    <property type="match status" value="1"/>
</dbReference>
<dbReference type="PROSITE" id="PS51635">
    <property type="entry name" value="PNPLA"/>
    <property type="match status" value="1"/>
</dbReference>
<dbReference type="InterPro" id="IPR016024">
    <property type="entry name" value="ARM-type_fold"/>
</dbReference>
<dbReference type="OrthoDB" id="630895at2759"/>
<dbReference type="PANTHER" id="PTHR24185:SF1">
    <property type="entry name" value="CALCIUM-INDEPENDENT PHOSPHOLIPASE A2-GAMMA"/>
    <property type="match status" value="1"/>
</dbReference>
<evidence type="ECO:0000256" key="7">
    <source>
        <dbReference type="RuleBase" id="RU361262"/>
    </source>
</evidence>
<evidence type="ECO:0000259" key="9">
    <source>
        <dbReference type="PROSITE" id="PS51635"/>
    </source>
</evidence>
<dbReference type="InterPro" id="IPR001611">
    <property type="entry name" value="Leu-rich_rpt"/>
</dbReference>
<comment type="caution">
    <text evidence="10">The sequence shown here is derived from an EMBL/GenBank/DDBJ whole genome shotgun (WGS) entry which is preliminary data.</text>
</comment>
<dbReference type="SUPFAM" id="SSF52058">
    <property type="entry name" value="L domain-like"/>
    <property type="match status" value="1"/>
</dbReference>
<dbReference type="SUPFAM" id="SSF52151">
    <property type="entry name" value="FabD/lysophospholipase-like"/>
    <property type="match status" value="1"/>
</dbReference>
<dbReference type="InterPro" id="IPR003591">
    <property type="entry name" value="Leu-rich_rpt_typical-subtyp"/>
</dbReference>
<reference evidence="10" key="1">
    <citation type="submission" date="2022-04" db="EMBL/GenBank/DDBJ databases">
        <title>Carnegiea gigantea Genome sequencing and assembly v2.</title>
        <authorList>
            <person name="Copetti D."/>
            <person name="Sanderson M.J."/>
            <person name="Burquez A."/>
            <person name="Wojciechowski M.F."/>
        </authorList>
    </citation>
    <scope>NUCLEOTIDE SEQUENCE</scope>
    <source>
        <strain evidence="10">SGP5-SGP5p</strain>
        <tissue evidence="10">Aerial part</tissue>
    </source>
</reference>
<dbReference type="InterPro" id="IPR002641">
    <property type="entry name" value="PNPLA_dom"/>
</dbReference>
<evidence type="ECO:0000256" key="8">
    <source>
        <dbReference type="SAM" id="MobiDB-lite"/>
    </source>
</evidence>